<dbReference type="Pfam" id="PF00218">
    <property type="entry name" value="IGPS"/>
    <property type="match status" value="1"/>
</dbReference>
<comment type="similarity">
    <text evidence="12">Belongs to the TrpC family.</text>
</comment>
<comment type="catalytic activity">
    <reaction evidence="1 13">
        <text>N-(5-phospho-beta-D-ribosyl)anthranilate = 1-(2-carboxyphenylamino)-1-deoxy-D-ribulose 5-phosphate</text>
        <dbReference type="Rhea" id="RHEA:21540"/>
        <dbReference type="ChEBI" id="CHEBI:18277"/>
        <dbReference type="ChEBI" id="CHEBI:58613"/>
        <dbReference type="EC" id="5.3.1.24"/>
    </reaction>
</comment>
<dbReference type="NCBIfam" id="NF006945">
    <property type="entry name" value="PRK09427.1"/>
    <property type="match status" value="1"/>
</dbReference>
<dbReference type="InterPro" id="IPR013798">
    <property type="entry name" value="Indole-3-glycerol_P_synth_dom"/>
</dbReference>
<dbReference type="Pfam" id="PF00697">
    <property type="entry name" value="PRAI"/>
    <property type="match status" value="1"/>
</dbReference>
<feature type="domain" description="N-(5'phosphoribosyl) anthranilate isomerase (PRAI)" evidence="15">
    <location>
        <begin position="257"/>
        <end position="448"/>
    </location>
</feature>
<evidence type="ECO:0000313" key="17">
    <source>
        <dbReference type="Proteomes" id="UP000184222"/>
    </source>
</evidence>
<dbReference type="PANTHER" id="PTHR22854:SF2">
    <property type="entry name" value="INDOLE-3-GLYCEROL-PHOSPHATE SYNTHASE"/>
    <property type="match status" value="1"/>
</dbReference>
<dbReference type="STRING" id="573570.F7310_10265"/>
<dbReference type="OrthoDB" id="9804217at2"/>
<sequence length="453" mass="51154">METILAKIVEAKRKWLFAKKRLFPLDVFKDEVTKTDRSFYDALTSEKAVFILECKKGSPSKGLIRKKFDLNEIASVYKNYANAISVLTDEEFFMGSFANLEIVRNQVTQPVLCKDFIIDEYQIYLARHYKADAILLMLSILDDSEYRKLAKVANRLGMGILTEASNEEELQRAINLKAKVIGINNRNLRDLSIDLNTTRLLAPKVPKGTIVISESGIYKNQEIRELRKFVNGFLVGSSIMGERNLELAVRKIIYGFNKVCGLTSVENAQKAYNAGAVYGGFIFVKKSPRYVDFDMAKSITKKVKLNYVGVFANASIEDVVDASYKLKLSAVQLHGNEDQEYINILKSKLHRNCQIWKAYGVDKTIPNFLDNVDYHLLDAQIDGQSGGTGKTFDWDLIKDKNNIILAGGLNSKNIAKAIELKCSAYDINSGVESQPGQKDQKKLNEVFEVIRNY</sequence>
<evidence type="ECO:0000256" key="3">
    <source>
        <dbReference type="ARBA" id="ARBA00004664"/>
    </source>
</evidence>
<reference evidence="16 17" key="1">
    <citation type="journal article" date="2016" name="Appl. Environ. Microbiol.">
        <title>Whole genome relationships among Francisella bacteria of diverse origin define new species and provide specific regions for detection.</title>
        <authorList>
            <person name="Challacombe J.F."/>
            <person name="Petersen J.M."/>
            <person name="Gallegos-Graves V."/>
            <person name="Hodge D."/>
            <person name="Pillai S."/>
            <person name="Kuske C.R."/>
        </authorList>
    </citation>
    <scope>NUCLEOTIDE SEQUENCE [LARGE SCALE GENOMIC DNA]</scope>
    <source>
        <strain evidence="17">TX07-7310</strain>
    </source>
</reference>
<evidence type="ECO:0000256" key="7">
    <source>
        <dbReference type="ARBA" id="ARBA00022822"/>
    </source>
</evidence>
<protein>
    <recommendedName>
        <fullName evidence="12 13">Multifunctional fusion protein</fullName>
    </recommendedName>
    <domain>
        <recommendedName>
            <fullName evidence="12">Indole-3-glycerol phosphate synthase</fullName>
            <shortName evidence="12">IGPS</shortName>
            <ecNumber evidence="12">4.1.1.48</ecNumber>
        </recommendedName>
    </domain>
    <domain>
        <recommendedName>
            <fullName evidence="13">N-(5'-phosphoribosyl)anthranilate isomerase</fullName>
            <shortName evidence="13">PRAI</shortName>
            <ecNumber evidence="13">5.3.1.24</ecNumber>
        </recommendedName>
    </domain>
</protein>
<evidence type="ECO:0000259" key="14">
    <source>
        <dbReference type="Pfam" id="PF00218"/>
    </source>
</evidence>
<keyword evidence="8 12" id="KW-0057">Aromatic amino acid biosynthesis</keyword>
<dbReference type="RefSeq" id="WP_072713487.1">
    <property type="nucleotide sequence ID" value="NZ_CP016796.1"/>
</dbReference>
<evidence type="ECO:0000256" key="11">
    <source>
        <dbReference type="ARBA" id="ARBA00023268"/>
    </source>
</evidence>
<dbReference type="EC" id="4.1.1.48" evidence="12"/>
<evidence type="ECO:0000256" key="2">
    <source>
        <dbReference type="ARBA" id="ARBA00001633"/>
    </source>
</evidence>
<keyword evidence="10 12" id="KW-0456">Lyase</keyword>
<dbReference type="InterPro" id="IPR045186">
    <property type="entry name" value="Indole-3-glycerol_P_synth"/>
</dbReference>
<organism evidence="16 17">
    <name type="scientific">Francisella uliginis</name>
    <dbReference type="NCBI Taxonomy" id="573570"/>
    <lineage>
        <taxon>Bacteria</taxon>
        <taxon>Pseudomonadati</taxon>
        <taxon>Pseudomonadota</taxon>
        <taxon>Gammaproteobacteria</taxon>
        <taxon>Thiotrichales</taxon>
        <taxon>Francisellaceae</taxon>
        <taxon>Francisella</taxon>
    </lineage>
</organism>
<evidence type="ECO:0000256" key="5">
    <source>
        <dbReference type="ARBA" id="ARBA00022605"/>
    </source>
</evidence>
<dbReference type="CDD" id="cd00331">
    <property type="entry name" value="IGPS"/>
    <property type="match status" value="1"/>
</dbReference>
<keyword evidence="17" id="KW-1185">Reference proteome</keyword>
<dbReference type="Gene3D" id="3.20.20.70">
    <property type="entry name" value="Aldolase class I"/>
    <property type="match status" value="2"/>
</dbReference>
<dbReference type="HAMAP" id="MF_00135">
    <property type="entry name" value="PRAI"/>
    <property type="match status" value="1"/>
</dbReference>
<evidence type="ECO:0000256" key="8">
    <source>
        <dbReference type="ARBA" id="ARBA00023141"/>
    </source>
</evidence>
<feature type="domain" description="Indole-3-glycerol phosphate synthase" evidence="14">
    <location>
        <begin position="5"/>
        <end position="251"/>
    </location>
</feature>
<dbReference type="AlphaFoldDB" id="A0A1L4BV38"/>
<comment type="pathway">
    <text evidence="4 12">Amino-acid biosynthesis; L-tryptophan biosynthesis; L-tryptophan from chorismate: step 4/5.</text>
</comment>
<dbReference type="CDD" id="cd00405">
    <property type="entry name" value="PRAI"/>
    <property type="match status" value="1"/>
</dbReference>
<dbReference type="GO" id="GO:0000162">
    <property type="term" value="P:L-tryptophan biosynthetic process"/>
    <property type="evidence" value="ECO:0007669"/>
    <property type="project" value="UniProtKB-UniRule"/>
</dbReference>
<dbReference type="UniPathway" id="UPA00035">
    <property type="reaction ID" value="UER00042"/>
</dbReference>
<dbReference type="HAMAP" id="MF_00134_B">
    <property type="entry name" value="IGPS_B"/>
    <property type="match status" value="1"/>
</dbReference>
<dbReference type="EMBL" id="CP016796">
    <property type="protein sequence ID" value="API87712.1"/>
    <property type="molecule type" value="Genomic_DNA"/>
</dbReference>
<evidence type="ECO:0000256" key="13">
    <source>
        <dbReference type="HAMAP-Rule" id="MF_00135"/>
    </source>
</evidence>
<evidence type="ECO:0000313" key="16">
    <source>
        <dbReference type="EMBL" id="API87712.1"/>
    </source>
</evidence>
<dbReference type="FunFam" id="3.20.20.70:FF:000024">
    <property type="entry name" value="Indole-3-glycerol phosphate synthase"/>
    <property type="match status" value="1"/>
</dbReference>
<evidence type="ECO:0000256" key="1">
    <source>
        <dbReference type="ARBA" id="ARBA00001164"/>
    </source>
</evidence>
<evidence type="ECO:0000259" key="15">
    <source>
        <dbReference type="Pfam" id="PF00697"/>
    </source>
</evidence>
<dbReference type="InterPro" id="IPR011060">
    <property type="entry name" value="RibuloseP-bd_barrel"/>
</dbReference>
<keyword evidence="7 12" id="KW-0822">Tryptophan biosynthesis</keyword>
<dbReference type="EC" id="5.3.1.24" evidence="13"/>
<dbReference type="PANTHER" id="PTHR22854">
    <property type="entry name" value="TRYPTOPHAN BIOSYNTHESIS PROTEIN"/>
    <property type="match status" value="1"/>
</dbReference>
<evidence type="ECO:0000256" key="6">
    <source>
        <dbReference type="ARBA" id="ARBA00022793"/>
    </source>
</evidence>
<dbReference type="Proteomes" id="UP000184222">
    <property type="component" value="Chromosome"/>
</dbReference>
<accession>A0A1L4BV38</accession>
<evidence type="ECO:0000256" key="9">
    <source>
        <dbReference type="ARBA" id="ARBA00023235"/>
    </source>
</evidence>
<keyword evidence="9 13" id="KW-0413">Isomerase</keyword>
<name>A0A1L4BV38_9GAMM</name>
<evidence type="ECO:0000256" key="12">
    <source>
        <dbReference type="HAMAP-Rule" id="MF_00134"/>
    </source>
</evidence>
<dbReference type="InterPro" id="IPR013785">
    <property type="entry name" value="Aldolase_TIM"/>
</dbReference>
<dbReference type="GO" id="GO:0004640">
    <property type="term" value="F:phosphoribosylanthranilate isomerase activity"/>
    <property type="evidence" value="ECO:0007669"/>
    <property type="project" value="UniProtKB-UniRule"/>
</dbReference>
<keyword evidence="11" id="KW-0511">Multifunctional enzyme</keyword>
<comment type="catalytic activity">
    <reaction evidence="2 12">
        <text>1-(2-carboxyphenylamino)-1-deoxy-D-ribulose 5-phosphate + H(+) = (1S,2R)-1-C-(indol-3-yl)glycerol 3-phosphate + CO2 + H2O</text>
        <dbReference type="Rhea" id="RHEA:23476"/>
        <dbReference type="ChEBI" id="CHEBI:15377"/>
        <dbReference type="ChEBI" id="CHEBI:15378"/>
        <dbReference type="ChEBI" id="CHEBI:16526"/>
        <dbReference type="ChEBI" id="CHEBI:58613"/>
        <dbReference type="ChEBI" id="CHEBI:58866"/>
        <dbReference type="EC" id="4.1.1.48"/>
    </reaction>
</comment>
<evidence type="ECO:0000256" key="10">
    <source>
        <dbReference type="ARBA" id="ARBA00023239"/>
    </source>
</evidence>
<dbReference type="KEGG" id="frx:F7310_10265"/>
<comment type="pathway">
    <text evidence="3 13">Amino-acid biosynthesis; L-tryptophan biosynthesis; L-tryptophan from chorismate: step 3/5.</text>
</comment>
<dbReference type="SUPFAM" id="SSF51366">
    <property type="entry name" value="Ribulose-phoshate binding barrel"/>
    <property type="match status" value="2"/>
</dbReference>
<proteinExistence type="inferred from homology"/>
<keyword evidence="5 12" id="KW-0028">Amino-acid biosynthesis</keyword>
<dbReference type="GO" id="GO:0004425">
    <property type="term" value="F:indole-3-glycerol-phosphate synthase activity"/>
    <property type="evidence" value="ECO:0007669"/>
    <property type="project" value="UniProtKB-UniRule"/>
</dbReference>
<comment type="similarity">
    <text evidence="13">Belongs to the TrpF family.</text>
</comment>
<keyword evidence="6 12" id="KW-0210">Decarboxylase</keyword>
<evidence type="ECO:0000256" key="4">
    <source>
        <dbReference type="ARBA" id="ARBA00004696"/>
    </source>
</evidence>
<dbReference type="InterPro" id="IPR001240">
    <property type="entry name" value="PRAI_dom"/>
</dbReference>
<gene>
    <name evidence="13" type="primary">trpF</name>
    <name evidence="12" type="synonym">trpC</name>
    <name evidence="16" type="ORF">F7310_10265</name>
</gene>